<evidence type="ECO:0000256" key="2">
    <source>
        <dbReference type="ARBA" id="ARBA00022801"/>
    </source>
</evidence>
<keyword evidence="5 6" id="KW-0326">Glycosidase</keyword>
<organism evidence="6 7">
    <name type="scientific">Neomoorella glycerini</name>
    <dbReference type="NCBI Taxonomy" id="55779"/>
    <lineage>
        <taxon>Bacteria</taxon>
        <taxon>Bacillati</taxon>
        <taxon>Bacillota</taxon>
        <taxon>Clostridia</taxon>
        <taxon>Neomoorellales</taxon>
        <taxon>Neomoorellaceae</taxon>
        <taxon>Neomoorella</taxon>
    </lineage>
</organism>
<gene>
    <name evidence="6" type="primary">psuG</name>
    <name evidence="6" type="ORF">MGLY_29510</name>
</gene>
<evidence type="ECO:0000313" key="6">
    <source>
        <dbReference type="EMBL" id="QGP93537.1"/>
    </source>
</evidence>
<dbReference type="PANTHER" id="PTHR42909:SF1">
    <property type="entry name" value="CARBOHYDRATE KINASE PFKB DOMAIN-CONTAINING PROTEIN"/>
    <property type="match status" value="1"/>
</dbReference>
<dbReference type="Pfam" id="PF04227">
    <property type="entry name" value="Indigoidine_A"/>
    <property type="match status" value="1"/>
</dbReference>
<keyword evidence="4 6" id="KW-0456">Lyase</keyword>
<dbReference type="EC" id="4.2.1.70" evidence="6"/>
<dbReference type="InterPro" id="IPR007342">
    <property type="entry name" value="PsuG"/>
</dbReference>
<dbReference type="PANTHER" id="PTHR42909">
    <property type="entry name" value="ZGC:136858"/>
    <property type="match status" value="1"/>
</dbReference>
<dbReference type="GO" id="GO:0016798">
    <property type="term" value="F:hydrolase activity, acting on glycosyl bonds"/>
    <property type="evidence" value="ECO:0007669"/>
    <property type="project" value="UniProtKB-KW"/>
</dbReference>
<protein>
    <submittedName>
        <fullName evidence="6">Pseudouridine-5'-phosphate glycosidase</fullName>
        <ecNumber evidence="6">4.2.1.70</ecNumber>
    </submittedName>
</protein>
<dbReference type="SUPFAM" id="SSF110581">
    <property type="entry name" value="Indigoidine synthase A-like"/>
    <property type="match status" value="1"/>
</dbReference>
<dbReference type="InterPro" id="IPR022830">
    <property type="entry name" value="Indigdn_synthA-like"/>
</dbReference>
<reference evidence="6 7" key="1">
    <citation type="submission" date="2019-11" db="EMBL/GenBank/DDBJ databases">
        <title>Genome sequence of Moorella glycerini DSM11254.</title>
        <authorList>
            <person name="Poehlein A."/>
            <person name="Boeer T."/>
            <person name="Daniel R."/>
        </authorList>
    </citation>
    <scope>NUCLEOTIDE SEQUENCE [LARGE SCALE GENOMIC DNA]</scope>
    <source>
        <strain evidence="6 7">DSM 11254</strain>
    </source>
</reference>
<evidence type="ECO:0000256" key="5">
    <source>
        <dbReference type="ARBA" id="ARBA00023295"/>
    </source>
</evidence>
<evidence type="ECO:0000256" key="1">
    <source>
        <dbReference type="ARBA" id="ARBA00022723"/>
    </source>
</evidence>
<keyword evidence="7" id="KW-1185">Reference proteome</keyword>
<dbReference type="EMBL" id="CP046244">
    <property type="protein sequence ID" value="QGP93537.1"/>
    <property type="molecule type" value="Genomic_DNA"/>
</dbReference>
<dbReference type="Gene3D" id="3.40.1790.10">
    <property type="entry name" value="Indigoidine synthase domain"/>
    <property type="match status" value="1"/>
</dbReference>
<dbReference type="GO" id="GO:0004730">
    <property type="term" value="F:pseudouridylate synthase activity"/>
    <property type="evidence" value="ECO:0007669"/>
    <property type="project" value="UniProtKB-EC"/>
</dbReference>
<evidence type="ECO:0000256" key="4">
    <source>
        <dbReference type="ARBA" id="ARBA00023239"/>
    </source>
</evidence>
<accession>A0A6I5ZVF4</accession>
<name>A0A6I5ZVF4_9FIRM</name>
<dbReference type="AlphaFoldDB" id="A0A6I5ZVF4"/>
<dbReference type="Proteomes" id="UP000425916">
    <property type="component" value="Chromosome"/>
</dbReference>
<dbReference type="GO" id="GO:0046872">
    <property type="term" value="F:metal ion binding"/>
    <property type="evidence" value="ECO:0007669"/>
    <property type="project" value="UniProtKB-KW"/>
</dbReference>
<proteinExistence type="predicted"/>
<dbReference type="GO" id="GO:0005737">
    <property type="term" value="C:cytoplasm"/>
    <property type="evidence" value="ECO:0007669"/>
    <property type="project" value="TreeGrafter"/>
</dbReference>
<keyword evidence="3" id="KW-0464">Manganese</keyword>
<sequence>MRHTRKALIETALLGQGLPSLTNDYILREWRHSTSIALVWLENGRITFGNIKEFLQLRGNPDMERIDASNLSVAIRERVSGYMTAAAVMRVAAQTGNFIVVTAGMGGIRGKILSNDLVTLSQMPIVLVASSPKDTLDLPATLGYLRGQGVCLIGNGTDQCNGFLFIKESFPLDGVYCGQKVEELIKNGPCLILNPLPLCLRFTDGTILANATAQGEAAARQMRQFHPAVNAALDRLTGGKASILQLRSLMDNIDLALSLH</sequence>
<evidence type="ECO:0000313" key="7">
    <source>
        <dbReference type="Proteomes" id="UP000425916"/>
    </source>
</evidence>
<keyword evidence="1" id="KW-0479">Metal-binding</keyword>
<keyword evidence="2" id="KW-0378">Hydrolase</keyword>
<evidence type="ECO:0000256" key="3">
    <source>
        <dbReference type="ARBA" id="ARBA00023211"/>
    </source>
</evidence>